<protein>
    <recommendedName>
        <fullName evidence="7">SAM-dependent MTase RsmB/NOP-type domain-containing protein</fullName>
    </recommendedName>
</protein>
<name>C9ZKZ2_TRYB9</name>
<dbReference type="GO" id="GO:0001510">
    <property type="term" value="P:RNA methylation"/>
    <property type="evidence" value="ECO:0007669"/>
    <property type="project" value="InterPro"/>
</dbReference>
<dbReference type="OrthoDB" id="6093671at2759"/>
<dbReference type="InterPro" id="IPR029063">
    <property type="entry name" value="SAM-dependent_MTases_sf"/>
</dbReference>
<keyword evidence="3 5" id="KW-0949">S-adenosyl-L-methionine</keyword>
<accession>C9ZKZ2</accession>
<evidence type="ECO:0000256" key="2">
    <source>
        <dbReference type="ARBA" id="ARBA00022679"/>
    </source>
</evidence>
<dbReference type="Proteomes" id="UP000002316">
    <property type="component" value="Chromosome 3"/>
</dbReference>
<evidence type="ECO:0000256" key="6">
    <source>
        <dbReference type="SAM" id="SignalP"/>
    </source>
</evidence>
<dbReference type="PANTHER" id="PTHR22808:SF27">
    <property type="entry name" value="SAM-DEPENDENT MTASE RSMB_NOP-TYPE DOMAIN-CONTAINING PROTEIN"/>
    <property type="match status" value="1"/>
</dbReference>
<dbReference type="PANTHER" id="PTHR22808">
    <property type="entry name" value="NCL1 YEAST -RELATED NOL1/NOP2/FMU SUN DOMAIN-CONTAINING"/>
    <property type="match status" value="1"/>
</dbReference>
<dbReference type="InterPro" id="IPR049560">
    <property type="entry name" value="MeTrfase_RsmB-F_NOP2_cat"/>
</dbReference>
<organism evidence="8 9">
    <name type="scientific">Trypanosoma brucei gambiense (strain MHOM/CI/86/DAL972)</name>
    <dbReference type="NCBI Taxonomy" id="679716"/>
    <lineage>
        <taxon>Eukaryota</taxon>
        <taxon>Discoba</taxon>
        <taxon>Euglenozoa</taxon>
        <taxon>Kinetoplastea</taxon>
        <taxon>Metakinetoplastina</taxon>
        <taxon>Trypanosomatida</taxon>
        <taxon>Trypanosomatidae</taxon>
        <taxon>Trypanosoma</taxon>
    </lineage>
</organism>
<reference evidence="9" key="1">
    <citation type="journal article" date="2010" name="PLoS Negl. Trop. Dis.">
        <title>The genome sequence of Trypanosoma brucei gambiense, causative agent of chronic human african trypanosomiasis.</title>
        <authorList>
            <person name="Jackson A.P."/>
            <person name="Sanders M."/>
            <person name="Berry A."/>
            <person name="McQuillan J."/>
            <person name="Aslett M.A."/>
            <person name="Quail M.A."/>
            <person name="Chukualim B."/>
            <person name="Capewell P."/>
            <person name="MacLeod A."/>
            <person name="Melville S.E."/>
            <person name="Gibson W."/>
            <person name="Barry J.D."/>
            <person name="Berriman M."/>
            <person name="Hertz-Fowler C."/>
        </authorList>
    </citation>
    <scope>NUCLEOTIDE SEQUENCE [LARGE SCALE GENOMIC DNA]</scope>
    <source>
        <strain evidence="9">MHOM/CI/86/DAL972</strain>
    </source>
</reference>
<evidence type="ECO:0000256" key="5">
    <source>
        <dbReference type="PROSITE-ProRule" id="PRU01023"/>
    </source>
</evidence>
<evidence type="ECO:0000256" key="3">
    <source>
        <dbReference type="ARBA" id="ARBA00022691"/>
    </source>
</evidence>
<feature type="signal peptide" evidence="6">
    <location>
        <begin position="1"/>
        <end position="18"/>
    </location>
</feature>
<evidence type="ECO:0000256" key="1">
    <source>
        <dbReference type="ARBA" id="ARBA00022603"/>
    </source>
</evidence>
<dbReference type="RefSeq" id="XP_011772291.1">
    <property type="nucleotide sequence ID" value="XM_011773989.1"/>
</dbReference>
<keyword evidence="2 5" id="KW-0808">Transferase</keyword>
<proteinExistence type="inferred from homology"/>
<feature type="binding site" evidence="5">
    <location>
        <begin position="206"/>
        <end position="212"/>
    </location>
    <ligand>
        <name>S-adenosyl-L-methionine</name>
        <dbReference type="ChEBI" id="CHEBI:59789"/>
    </ligand>
</feature>
<dbReference type="GO" id="GO:0008173">
    <property type="term" value="F:RNA methyltransferase activity"/>
    <property type="evidence" value="ECO:0007669"/>
    <property type="project" value="InterPro"/>
</dbReference>
<feature type="active site" description="Nucleophile" evidence="5">
    <location>
        <position position="334"/>
    </location>
</feature>
<dbReference type="InterPro" id="IPR023267">
    <property type="entry name" value="RCMT"/>
</dbReference>
<dbReference type="PRINTS" id="PR02008">
    <property type="entry name" value="RCMTFAMILY"/>
</dbReference>
<keyword evidence="4 5" id="KW-0694">RNA-binding</keyword>
<evidence type="ECO:0000256" key="4">
    <source>
        <dbReference type="ARBA" id="ARBA00022884"/>
    </source>
</evidence>
<dbReference type="SUPFAM" id="SSF53335">
    <property type="entry name" value="S-adenosyl-L-methionine-dependent methyltransferases"/>
    <property type="match status" value="1"/>
</dbReference>
<feature type="binding site" evidence="5">
    <location>
        <position position="233"/>
    </location>
    <ligand>
        <name>S-adenosyl-L-methionine</name>
        <dbReference type="ChEBI" id="CHEBI:59789"/>
    </ligand>
</feature>
<dbReference type="GO" id="GO:0003723">
    <property type="term" value="F:RNA binding"/>
    <property type="evidence" value="ECO:0007669"/>
    <property type="project" value="UniProtKB-UniRule"/>
</dbReference>
<dbReference type="VEuPathDB" id="TriTrypDB:Tbg972.3.3390"/>
<sequence>MWFVCLFHLLVFPAAAAAYAFHLLPQVWGVDRFGRTGALEREKWHRMSRNHNRRGGIKRSRSNSEWATDKRDVTTLSNAAFEAYYKDNVIPAEEWESFMEALRRALPTAIRVHPSVPCATAVSEYVRSRLLHAALPVQPIPFIPDNMAFQSSISRGDLKRTTELKEVKRLISALNEGGFLTRQETVSMIPVVLLQVAPGNRVLDMCAAPGSKTSQILEAVISSNQDGVVVANDLNVARLDVLLHQTARSPGAHPHLIVTNYDGTQFPLLPKEDKFDRVLCDVMCSGDGTLRKSMDMWPRWNTVHGADLHVTQVRVLTRGMMLCKKGGIVVYSTCSLNPVEDEAVVSECLSQAKGTFRLIDPAPFLKDFVTVPGQTDWFLLTKDLTQKLRTFEDAEAYNQSKQAHGFRYRKSMFSNAQVLREQNIHFARRVVPHQQDTGGFFFAAMECVEDYPLEDADVCTAATKQPFSLCSPALQEQVRGSLGLPVSFPACQLYVRNEVAREQKFYFASKATCKFFPKLGARIVHVGCKMFESYAKYSNDKLRFSTEGAASLVPLLPSEFIIEADAAFVLRLGANGTVPASELPSPPPPYSNFLLSCKTSLVETIYVAMERKVSGQFGAKVAEWQLSILKLTLGLPFVECTADGTAADECCVEES</sequence>
<dbReference type="Pfam" id="PF01189">
    <property type="entry name" value="Methyltr_RsmB-F"/>
    <property type="match status" value="1"/>
</dbReference>
<gene>
    <name evidence="8" type="ORF">TbgDal_III3390</name>
</gene>
<feature type="domain" description="SAM-dependent MTase RsmB/NOP-type" evidence="7">
    <location>
        <begin position="98"/>
        <end position="448"/>
    </location>
</feature>
<keyword evidence="6" id="KW-0732">Signal</keyword>
<dbReference type="AlphaFoldDB" id="C9ZKZ2"/>
<feature type="binding site" evidence="5">
    <location>
        <position position="281"/>
    </location>
    <ligand>
        <name>S-adenosyl-L-methionine</name>
        <dbReference type="ChEBI" id="CHEBI:59789"/>
    </ligand>
</feature>
<dbReference type="KEGG" id="tbg:TbgDal_III3390"/>
<evidence type="ECO:0000259" key="7">
    <source>
        <dbReference type="PROSITE" id="PS51686"/>
    </source>
</evidence>
<feature type="binding site" evidence="5">
    <location>
        <position position="262"/>
    </location>
    <ligand>
        <name>S-adenosyl-L-methionine</name>
        <dbReference type="ChEBI" id="CHEBI:59789"/>
    </ligand>
</feature>
<dbReference type="GeneID" id="23859128"/>
<comment type="similarity">
    <text evidence="5">Belongs to the class I-like SAM-binding methyltransferase superfamily. RsmB/NOP family.</text>
</comment>
<evidence type="ECO:0000313" key="9">
    <source>
        <dbReference type="Proteomes" id="UP000002316"/>
    </source>
</evidence>
<feature type="chain" id="PRO_5003004670" description="SAM-dependent MTase RsmB/NOP-type domain-containing protein" evidence="6">
    <location>
        <begin position="19"/>
        <end position="655"/>
    </location>
</feature>
<dbReference type="PROSITE" id="PS51686">
    <property type="entry name" value="SAM_MT_RSMB_NOP"/>
    <property type="match status" value="1"/>
</dbReference>
<dbReference type="InterPro" id="IPR001678">
    <property type="entry name" value="MeTrfase_RsmB-F_NOP2_dom"/>
</dbReference>
<dbReference type="EMBL" id="FN554966">
    <property type="protein sequence ID" value="CBH10000.1"/>
    <property type="molecule type" value="Genomic_DNA"/>
</dbReference>
<evidence type="ECO:0000313" key="8">
    <source>
        <dbReference type="EMBL" id="CBH10000.1"/>
    </source>
</evidence>
<keyword evidence="1 5" id="KW-0489">Methyltransferase</keyword>
<dbReference type="Gene3D" id="3.40.50.150">
    <property type="entry name" value="Vaccinia Virus protein VP39"/>
    <property type="match status" value="1"/>
</dbReference>